<evidence type="ECO:0000313" key="2">
    <source>
        <dbReference type="Proteomes" id="UP000594688"/>
    </source>
</evidence>
<dbReference type="EMBL" id="CP048685">
    <property type="protein sequence ID" value="QPJ63000.1"/>
    <property type="molecule type" value="Genomic_DNA"/>
</dbReference>
<dbReference type="KEGG" id="nli:G3M70_14390"/>
<organism evidence="1 2">
    <name type="scientific">Candidatus Nitronauta litoralis</name>
    <dbReference type="NCBI Taxonomy" id="2705533"/>
    <lineage>
        <taxon>Bacteria</taxon>
        <taxon>Pseudomonadati</taxon>
        <taxon>Nitrospinota/Tectimicrobiota group</taxon>
        <taxon>Nitrospinota</taxon>
        <taxon>Nitrospinia</taxon>
        <taxon>Nitrospinales</taxon>
        <taxon>Nitrospinaceae</taxon>
        <taxon>Candidatus Nitronauta</taxon>
    </lineage>
</organism>
<sequence length="68" mass="7845">MDNSKDDIPDLLESLLVDGRFLPTYPFDLNQSLKIRDGLKDRDTSSISRHVLQELQIKSLKSREICLN</sequence>
<dbReference type="Proteomes" id="UP000594688">
    <property type="component" value="Chromosome"/>
</dbReference>
<dbReference type="AlphaFoldDB" id="A0A7T0G152"/>
<accession>A0A7T0G152</accession>
<name>A0A7T0G152_9BACT</name>
<evidence type="ECO:0000313" key="1">
    <source>
        <dbReference type="EMBL" id="QPJ63000.1"/>
    </source>
</evidence>
<protein>
    <submittedName>
        <fullName evidence="1">Uncharacterized protein</fullName>
    </submittedName>
</protein>
<gene>
    <name evidence="1" type="ORF">G3M70_14390</name>
</gene>
<reference evidence="1 2" key="1">
    <citation type="submission" date="2020-02" db="EMBL/GenBank/DDBJ databases">
        <title>Genomic and physiological characterization of two novel Nitrospinaceae genera.</title>
        <authorList>
            <person name="Mueller A.J."/>
            <person name="Jung M.-Y."/>
            <person name="Strachan C.R."/>
            <person name="Herbold C.W."/>
            <person name="Kirkegaard R.H."/>
            <person name="Daims H."/>
        </authorList>
    </citation>
    <scope>NUCLEOTIDE SEQUENCE [LARGE SCALE GENOMIC DNA]</scope>
    <source>
        <strain evidence="1">EB</strain>
    </source>
</reference>
<proteinExistence type="predicted"/>